<reference evidence="11 12" key="1">
    <citation type="submission" date="2018-06" db="EMBL/GenBank/DDBJ databases">
        <title>Comparative genomics of downy mildews reveals potential adaptations to biotrophy.</title>
        <authorList>
            <person name="Fletcher K."/>
            <person name="Klosterman S.J."/>
            <person name="Derevnina L."/>
            <person name="Martin F."/>
            <person name="Koike S."/>
            <person name="Reyes Chin-Wo S."/>
            <person name="Mou B."/>
            <person name="Michelmore R."/>
        </authorList>
    </citation>
    <scope>NUCLEOTIDE SEQUENCE [LARGE SCALE GENOMIC DNA]</scope>
    <source>
        <strain evidence="11 12">R14</strain>
    </source>
</reference>
<feature type="transmembrane region" description="Helical" evidence="9">
    <location>
        <begin position="264"/>
        <end position="282"/>
    </location>
</feature>
<dbReference type="PANTHER" id="PTHR17605:SF0">
    <property type="entry name" value="RIBOSOME BIOGENESIS PROTEIN BOP1"/>
    <property type="match status" value="1"/>
</dbReference>
<name>A0A3M6VLG0_9STRA</name>
<dbReference type="EMBL" id="QLLG01000184">
    <property type="protein sequence ID" value="RMX66881.1"/>
    <property type="molecule type" value="Genomic_DNA"/>
</dbReference>
<comment type="similarity">
    <text evidence="6">Belongs to the WD repeat BOP1/ERB1 family.</text>
</comment>
<evidence type="ECO:0000256" key="2">
    <source>
        <dbReference type="ARBA" id="ARBA00022552"/>
    </source>
</evidence>
<protein>
    <recommendedName>
        <fullName evidence="6">Ribosome biogenesis protein BOP1 homolog</fullName>
    </recommendedName>
</protein>
<feature type="repeat" description="WD" evidence="7">
    <location>
        <begin position="1031"/>
        <end position="1062"/>
    </location>
</feature>
<keyword evidence="2 6" id="KW-0698">rRNA processing</keyword>
<keyword evidence="3 7" id="KW-0853">WD repeat</keyword>
<dbReference type="VEuPathDB" id="FungiDB:DD237_002854"/>
<evidence type="ECO:0000256" key="9">
    <source>
        <dbReference type="SAM" id="Phobius"/>
    </source>
</evidence>
<evidence type="ECO:0000313" key="11">
    <source>
        <dbReference type="EMBL" id="RMX66881.1"/>
    </source>
</evidence>
<keyword evidence="4" id="KW-0677">Repeat</keyword>
<accession>A0A3M6VLG0</accession>
<dbReference type="SUPFAM" id="SSF50978">
    <property type="entry name" value="WD40 repeat-like"/>
    <property type="match status" value="1"/>
</dbReference>
<dbReference type="GO" id="GO:0000466">
    <property type="term" value="P:maturation of 5.8S rRNA from tricistronic rRNA transcript (SSU-rRNA, 5.8S rRNA, LSU-rRNA)"/>
    <property type="evidence" value="ECO:0007669"/>
    <property type="project" value="UniProtKB-UniRule"/>
</dbReference>
<dbReference type="InterPro" id="IPR028598">
    <property type="entry name" value="BOP1/Erb1"/>
</dbReference>
<dbReference type="Pfam" id="PF00400">
    <property type="entry name" value="WD40"/>
    <property type="match status" value="4"/>
</dbReference>
<evidence type="ECO:0000256" key="1">
    <source>
        <dbReference type="ARBA" id="ARBA00022517"/>
    </source>
</evidence>
<dbReference type="SMART" id="SM00320">
    <property type="entry name" value="WD40"/>
    <property type="match status" value="7"/>
</dbReference>
<dbReference type="GO" id="GO:0000463">
    <property type="term" value="P:maturation of LSU-rRNA from tricistronic rRNA transcript (SSU-rRNA, 5.8S rRNA, LSU-rRNA)"/>
    <property type="evidence" value="ECO:0007669"/>
    <property type="project" value="UniProtKB-UniRule"/>
</dbReference>
<keyword evidence="12" id="KW-1185">Reference proteome</keyword>
<evidence type="ECO:0000256" key="6">
    <source>
        <dbReference type="HAMAP-Rule" id="MF_03027"/>
    </source>
</evidence>
<dbReference type="PROSITE" id="PS50294">
    <property type="entry name" value="WD_REPEATS_REGION"/>
    <property type="match status" value="1"/>
</dbReference>
<feature type="repeat" description="WD" evidence="7">
    <location>
        <begin position="733"/>
        <end position="774"/>
    </location>
</feature>
<evidence type="ECO:0000256" key="7">
    <source>
        <dbReference type="PROSITE-ProRule" id="PRU00221"/>
    </source>
</evidence>
<dbReference type="InterPro" id="IPR012953">
    <property type="entry name" value="BOP1_N_dom"/>
</dbReference>
<dbReference type="STRING" id="542832.A0A3M6VLG0"/>
<dbReference type="AlphaFoldDB" id="A0A3M6VLG0"/>
<dbReference type="GO" id="GO:0043021">
    <property type="term" value="F:ribonucleoprotein complex binding"/>
    <property type="evidence" value="ECO:0007669"/>
    <property type="project" value="UniProtKB-UniRule"/>
</dbReference>
<evidence type="ECO:0000256" key="5">
    <source>
        <dbReference type="ARBA" id="ARBA00023242"/>
    </source>
</evidence>
<keyword evidence="1 6" id="KW-0690">Ribosome biogenesis</keyword>
<dbReference type="Pfam" id="PF13398">
    <property type="entry name" value="Peptidase_M50B"/>
    <property type="match status" value="1"/>
</dbReference>
<comment type="function">
    <text evidence="6">Required for maturation of ribosomal RNAs and formation of the large ribosomal subunit.</text>
</comment>
<dbReference type="GO" id="GO:0005654">
    <property type="term" value="C:nucleoplasm"/>
    <property type="evidence" value="ECO:0007669"/>
    <property type="project" value="UniProtKB-SubCell"/>
</dbReference>
<dbReference type="InterPro" id="IPR019775">
    <property type="entry name" value="WD40_repeat_CS"/>
</dbReference>
<feature type="compositionally biased region" description="Acidic residues" evidence="8">
    <location>
        <begin position="366"/>
        <end position="393"/>
    </location>
</feature>
<dbReference type="Pfam" id="PF08145">
    <property type="entry name" value="BOP1NT"/>
    <property type="match status" value="1"/>
</dbReference>
<evidence type="ECO:0000256" key="8">
    <source>
        <dbReference type="SAM" id="MobiDB-lite"/>
    </source>
</evidence>
<organism evidence="11 12">
    <name type="scientific">Peronospora effusa</name>
    <dbReference type="NCBI Taxonomy" id="542832"/>
    <lineage>
        <taxon>Eukaryota</taxon>
        <taxon>Sar</taxon>
        <taxon>Stramenopiles</taxon>
        <taxon>Oomycota</taxon>
        <taxon>Peronosporomycetes</taxon>
        <taxon>Peronosporales</taxon>
        <taxon>Peronosporaceae</taxon>
        <taxon>Peronospora</taxon>
    </lineage>
</organism>
<evidence type="ECO:0000256" key="3">
    <source>
        <dbReference type="ARBA" id="ARBA00022574"/>
    </source>
</evidence>
<gene>
    <name evidence="11" type="ORF">DD238_001984</name>
</gene>
<dbReference type="InterPro" id="IPR036322">
    <property type="entry name" value="WD40_repeat_dom_sf"/>
</dbReference>
<feature type="compositionally biased region" description="Acidic residues" evidence="8">
    <location>
        <begin position="400"/>
        <end position="414"/>
    </location>
</feature>
<proteinExistence type="inferred from homology"/>
<feature type="transmembrane region" description="Helical" evidence="9">
    <location>
        <begin position="99"/>
        <end position="119"/>
    </location>
</feature>
<dbReference type="InterPro" id="IPR049500">
    <property type="entry name" value="Peptidase_M50B-like"/>
</dbReference>
<dbReference type="SMART" id="SM01035">
    <property type="entry name" value="BOP1NT"/>
    <property type="match status" value="1"/>
</dbReference>
<dbReference type="Gene3D" id="2.130.10.10">
    <property type="entry name" value="YVTN repeat-like/Quinoprotein amine dehydrogenase"/>
    <property type="match status" value="1"/>
</dbReference>
<dbReference type="GO" id="GO:0070545">
    <property type="term" value="C:PeBoW complex"/>
    <property type="evidence" value="ECO:0007669"/>
    <property type="project" value="TreeGrafter"/>
</dbReference>
<evidence type="ECO:0000313" key="12">
    <source>
        <dbReference type="Proteomes" id="UP000282087"/>
    </source>
</evidence>
<dbReference type="GO" id="GO:0030687">
    <property type="term" value="C:preribosome, large subunit precursor"/>
    <property type="evidence" value="ECO:0007669"/>
    <property type="project" value="UniProtKB-UniRule"/>
</dbReference>
<evidence type="ECO:0000256" key="4">
    <source>
        <dbReference type="ARBA" id="ARBA00022737"/>
    </source>
</evidence>
<dbReference type="InterPro" id="IPR015943">
    <property type="entry name" value="WD40/YVTN_repeat-like_dom_sf"/>
</dbReference>
<feature type="transmembrane region" description="Helical" evidence="9">
    <location>
        <begin position="16"/>
        <end position="34"/>
    </location>
</feature>
<sequence>MKSLDWSLECCNDKQFLSIFLILCYAVVIFKLYVRHVRYSFYFSATWRVSILHPFKILTVFLHELGHATAAWLTCGSVKGMEVHPDEGGVTKTAGGLQWVILPAGYLGSAVWGMGLMIASADKTASEVAAGVLIFFLLLFIFYAHNGYLRVLNFCFIVLLAGLLALNIWTTVDPLHFVTLFIGVMSCLFSVYDIWDDLISRRVNESDASVFAKMTHTSSRCWGVIWGLFALVTLVAAVYFNLLVAEDSGGSLTNISDASTGTKIALACAVIIVAVAVAHTVFTRSPSTISVNSDGLEELSMARGKKRTVAPLKTSTLRANDSSKKTAGVVVKKENKQQVQIPVKSSKKKSVKGGKQSVMAEKEKETEEEEEEEEEKESETEESDDEEDDEFEDQGSSSDNDSDDDEEEEDAELMELEKKTRHFTVDREKEIQKMREDGSLSVASQLHVDDLSSDDEENVNTIGNVPLRWYEDYDHIGYNVEGKKIIKSNNGDGIDDAIAAKDDPNYDRTVYDAYNDRKIVVSDRDMEIIRRMQAGAFAHPEFEAYPDYVDIYSSNEIIHSMGNDVEPKSRFLPSKWERMKVIKIMKGIKEGRIKLDKDPKKKPEVYQMWFDDDQAQTRKGPANVQAPKMPLPGHIESYNPPNEYLFTKEERRAWEEAEPEDRETNFMPKKFKSLREVCGYNGFVRERFERCLDLYLAPRVNKRKLNIDPESLVPELPKPQDLRPFPNTLALVFNGHTGRIRSLAVDPYGQYVASGSDDFTVRVWELETSRCLQVYNVGAVVHKLSWNPNKDHQLLAVAAAKKVFIIATGTGSADQTELTNALVGDADDCIQTTDKEDGKTDSTDGDVQIVDEDEATVETDALKKKVPVTWRFYSGTKDKHKSKAATERPWLERRVGTGIRVVLHHTSDVKDVAWHHKGDYLSTVSPGAGSGAVLIHQLSKRKTQNPFQKSVGQVQCVLFHPSKPFFFHATQRHVRVYNLVKQSIVKKLSSGVKWISSMTVHPNGDHLIVGSYDRRLCWFDLDLSSRPFKTLKYHEKAVRDVSFHAKYPLMASASDDGTIHIFHAMVYSYVMRSALFLDTMNYVTETKRLGVDSRSNDDVCRDLMKNPLIVPLKILRGHEVSGGLGVMTLAFHPVLPWIVTGGADGTIRLFQNIH</sequence>
<keyword evidence="5 6" id="KW-0539">Nucleus</keyword>
<comment type="subcellular location">
    <subcellularLocation>
        <location evidence="6">Nucleus</location>
        <location evidence="6">Nucleolus</location>
    </subcellularLocation>
    <subcellularLocation>
        <location evidence="6">Nucleus</location>
        <location evidence="6">Nucleoplasm</location>
    </subcellularLocation>
</comment>
<feature type="region of interest" description="Disordered" evidence="8">
    <location>
        <begin position="310"/>
        <end position="422"/>
    </location>
</feature>
<comment type="caution">
    <text evidence="11">The sequence shown here is derived from an EMBL/GenBank/DDBJ whole genome shotgun (WGS) entry which is preliminary data.</text>
</comment>
<keyword evidence="9" id="KW-1133">Transmembrane helix</keyword>
<dbReference type="InterPro" id="IPR001680">
    <property type="entry name" value="WD40_rpt"/>
</dbReference>
<keyword evidence="9" id="KW-0812">Transmembrane</keyword>
<evidence type="ECO:0000259" key="10">
    <source>
        <dbReference type="SMART" id="SM01035"/>
    </source>
</evidence>
<feature type="domain" description="BOP1 N-terminal" evidence="10">
    <location>
        <begin position="470"/>
        <end position="726"/>
    </location>
</feature>
<dbReference type="HAMAP" id="MF_03027">
    <property type="entry name" value="BOP1"/>
    <property type="match status" value="1"/>
</dbReference>
<dbReference type="PROSITE" id="PS00678">
    <property type="entry name" value="WD_REPEATS_1"/>
    <property type="match status" value="1"/>
</dbReference>
<dbReference type="Proteomes" id="UP000282087">
    <property type="component" value="Unassembled WGS sequence"/>
</dbReference>
<feature type="transmembrane region" description="Helical" evidence="9">
    <location>
        <begin position="125"/>
        <end position="144"/>
    </location>
</feature>
<feature type="transmembrane region" description="Helical" evidence="9">
    <location>
        <begin position="151"/>
        <end position="169"/>
    </location>
</feature>
<dbReference type="PANTHER" id="PTHR17605">
    <property type="entry name" value="RIBOSOME BIOGENESIS PROTEIN BOP1 BLOCK OF PROLIFERATION 1 PROTEIN"/>
    <property type="match status" value="1"/>
</dbReference>
<dbReference type="PROSITE" id="PS50082">
    <property type="entry name" value="WD_REPEATS_2"/>
    <property type="match status" value="2"/>
</dbReference>
<feature type="transmembrane region" description="Helical" evidence="9">
    <location>
        <begin position="221"/>
        <end position="244"/>
    </location>
</feature>
<keyword evidence="9" id="KW-0472">Membrane</keyword>